<dbReference type="EMBL" id="CP015970">
    <property type="protein sequence ID" value="AOZ46533.1"/>
    <property type="molecule type" value="Genomic_DNA"/>
</dbReference>
<feature type="region of interest" description="Disordered" evidence="6">
    <location>
        <begin position="145"/>
        <end position="189"/>
    </location>
</feature>
<dbReference type="SUPFAM" id="SSF64263">
    <property type="entry name" value="Prokaryotic ribosomal protein L17"/>
    <property type="match status" value="1"/>
</dbReference>
<evidence type="ECO:0000313" key="10">
    <source>
        <dbReference type="Proteomes" id="UP000178666"/>
    </source>
</evidence>
<evidence type="ECO:0000256" key="6">
    <source>
        <dbReference type="SAM" id="MobiDB-lite"/>
    </source>
</evidence>
<proteinExistence type="inferred from homology"/>
<dbReference type="NCBIfam" id="TIGR00059">
    <property type="entry name" value="L17"/>
    <property type="match status" value="1"/>
</dbReference>
<evidence type="ECO:0000313" key="7">
    <source>
        <dbReference type="EMBL" id="AMS05052.1"/>
    </source>
</evidence>
<dbReference type="Proteomes" id="UP000075221">
    <property type="component" value="Chromosome"/>
</dbReference>
<dbReference type="Pfam" id="PF01196">
    <property type="entry name" value="Ribosomal_L17"/>
    <property type="match status" value="1"/>
</dbReference>
<evidence type="ECO:0000313" key="9">
    <source>
        <dbReference type="Proteomes" id="UP000075221"/>
    </source>
</evidence>
<dbReference type="InterPro" id="IPR036373">
    <property type="entry name" value="Ribosomal_bL17_sf"/>
</dbReference>
<organism evidence="7 9">
    <name type="scientific">Acidipropionibacterium acidipropionici</name>
    <dbReference type="NCBI Taxonomy" id="1748"/>
    <lineage>
        <taxon>Bacteria</taxon>
        <taxon>Bacillati</taxon>
        <taxon>Actinomycetota</taxon>
        <taxon>Actinomycetes</taxon>
        <taxon>Propionibacteriales</taxon>
        <taxon>Propionibacteriaceae</taxon>
        <taxon>Acidipropionibacterium</taxon>
    </lineage>
</organism>
<dbReference type="GO" id="GO:0006412">
    <property type="term" value="P:translation"/>
    <property type="evidence" value="ECO:0007669"/>
    <property type="project" value="UniProtKB-UniRule"/>
</dbReference>
<keyword evidence="2 4" id="KW-0689">Ribosomal protein</keyword>
<gene>
    <name evidence="4" type="primary">rplQ</name>
    <name evidence="8" type="ORF">A8L58_07260</name>
    <name evidence="7" type="ORF">AXH35_05795</name>
</gene>
<dbReference type="EMBL" id="CP014352">
    <property type="protein sequence ID" value="AMS05052.1"/>
    <property type="molecule type" value="Genomic_DNA"/>
</dbReference>
<evidence type="ECO:0000313" key="8">
    <source>
        <dbReference type="EMBL" id="AOZ46533.1"/>
    </source>
</evidence>
<evidence type="ECO:0000256" key="1">
    <source>
        <dbReference type="ARBA" id="ARBA00008777"/>
    </source>
</evidence>
<dbReference type="RefSeq" id="WP_062819309.1">
    <property type="nucleotide sequence ID" value="NZ_CP014352.1"/>
</dbReference>
<evidence type="ECO:0000256" key="2">
    <source>
        <dbReference type="ARBA" id="ARBA00022980"/>
    </source>
</evidence>
<dbReference type="PANTHER" id="PTHR14413:SF16">
    <property type="entry name" value="LARGE RIBOSOMAL SUBUNIT PROTEIN BL17M"/>
    <property type="match status" value="1"/>
</dbReference>
<dbReference type="GO" id="GO:0022625">
    <property type="term" value="C:cytosolic large ribosomal subunit"/>
    <property type="evidence" value="ECO:0007669"/>
    <property type="project" value="TreeGrafter"/>
</dbReference>
<keyword evidence="3 4" id="KW-0687">Ribonucleoprotein</keyword>
<comment type="similarity">
    <text evidence="1 4 5">Belongs to the bacterial ribosomal protein bL17 family.</text>
</comment>
<sequence length="189" mass="20300">MPKPTKGPRLGGTPAHERIILRNLASQLFEHGRVVTTVTKAKRVQPLAEKLINRAKNDTVANRREVNKKILDKSVVYTLFAEIAPTMEGRNGGYTRVTRIGNRKGDNAPMAVIEIVTDRIESAPATSDAAKSEINAAAAAVQAAEAAADEVEAEKTDEPAADEVEAEKTDEPAADEAEADDKAEEKTEA</sequence>
<dbReference type="PANTHER" id="PTHR14413">
    <property type="entry name" value="RIBOSOMAL PROTEIN L17"/>
    <property type="match status" value="1"/>
</dbReference>
<comment type="subunit">
    <text evidence="4">Part of the 50S ribosomal subunit. Contacts protein L32.</text>
</comment>
<protein>
    <recommendedName>
        <fullName evidence="4">Large ribosomal subunit protein bL17</fullName>
    </recommendedName>
</protein>
<evidence type="ECO:0000256" key="3">
    <source>
        <dbReference type="ARBA" id="ARBA00023274"/>
    </source>
</evidence>
<dbReference type="InterPro" id="IPR000456">
    <property type="entry name" value="Ribosomal_bL17"/>
</dbReference>
<keyword evidence="10" id="KW-1185">Reference proteome</keyword>
<accession>A0AAC9AN66</accession>
<reference evidence="7 9" key="2">
    <citation type="submission" date="2016-02" db="EMBL/GenBank/DDBJ databases">
        <title>Complete Genome Sequence of Propionibacterium acidipropionici ATCC 55737.</title>
        <authorList>
            <person name="Luna Flores C.H."/>
            <person name="Nielsen L.K."/>
            <person name="Marcellin E."/>
        </authorList>
    </citation>
    <scope>NUCLEOTIDE SEQUENCE [LARGE SCALE GENOMIC DNA]</scope>
    <source>
        <strain evidence="7 9">ATCC 55737</strain>
    </source>
</reference>
<name>A0AAC9AN66_9ACTN</name>
<dbReference type="AlphaFoldDB" id="A0AAC9AN66"/>
<dbReference type="GO" id="GO:0003735">
    <property type="term" value="F:structural constituent of ribosome"/>
    <property type="evidence" value="ECO:0007669"/>
    <property type="project" value="InterPro"/>
</dbReference>
<feature type="compositionally biased region" description="Acidic residues" evidence="6">
    <location>
        <begin position="172"/>
        <end position="182"/>
    </location>
</feature>
<reference evidence="8 10" key="1">
    <citation type="journal article" date="2016" name="Plant Dis.">
        <title>Improved production of propionic acid using genome shuffling.</title>
        <authorList>
            <person name="Luna-Flores C.H."/>
            <person name="Palfreyman R.W."/>
            <person name="Kromer J.O."/>
            <person name="Nielsen L.K."/>
            <person name="Marcellin E."/>
        </authorList>
    </citation>
    <scope>NUCLEOTIDE SEQUENCE [LARGE SCALE GENOMIC DNA]</scope>
    <source>
        <strain evidence="8 10">F3E8</strain>
    </source>
</reference>
<evidence type="ECO:0000256" key="4">
    <source>
        <dbReference type="HAMAP-Rule" id="MF_01368"/>
    </source>
</evidence>
<evidence type="ECO:0000256" key="5">
    <source>
        <dbReference type="RuleBase" id="RU000660"/>
    </source>
</evidence>
<dbReference type="Proteomes" id="UP000178666">
    <property type="component" value="Chromosome"/>
</dbReference>
<dbReference type="HAMAP" id="MF_01368">
    <property type="entry name" value="Ribosomal_bL17"/>
    <property type="match status" value="1"/>
</dbReference>
<dbReference type="Gene3D" id="3.90.1030.10">
    <property type="entry name" value="Ribosomal protein L17"/>
    <property type="match status" value="1"/>
</dbReference>